<keyword evidence="5" id="KW-1003">Cell membrane</keyword>
<evidence type="ECO:0000256" key="9">
    <source>
        <dbReference type="ARBA" id="ARBA00022692"/>
    </source>
</evidence>
<comment type="caution">
    <text evidence="14">The sequence shown here is derived from an EMBL/GenBank/DDBJ whole genome shotgun (WGS) entry which is preliminary data.</text>
</comment>
<keyword evidence="10 12" id="KW-1133">Transmembrane helix</keyword>
<evidence type="ECO:0000256" key="1">
    <source>
        <dbReference type="ARBA" id="ARBA00004429"/>
    </source>
</evidence>
<keyword evidence="9 12" id="KW-0812">Transmembrane</keyword>
<feature type="transmembrane region" description="Helical" evidence="12">
    <location>
        <begin position="477"/>
        <end position="495"/>
    </location>
</feature>
<dbReference type="Pfam" id="PF13632">
    <property type="entry name" value="Glyco_trans_2_3"/>
    <property type="match status" value="1"/>
</dbReference>
<dbReference type="Proteomes" id="UP001526430">
    <property type="component" value="Unassembled WGS sequence"/>
</dbReference>
<comment type="similarity">
    <text evidence="3">Belongs to the glycosyltransferase 2 family. OpgH subfamily.</text>
</comment>
<organism evidence="14 15">
    <name type="scientific">Sabulicella glaciei</name>
    <dbReference type="NCBI Taxonomy" id="2984948"/>
    <lineage>
        <taxon>Bacteria</taxon>
        <taxon>Pseudomonadati</taxon>
        <taxon>Pseudomonadota</taxon>
        <taxon>Alphaproteobacteria</taxon>
        <taxon>Acetobacterales</taxon>
        <taxon>Acetobacteraceae</taxon>
        <taxon>Sabulicella</taxon>
    </lineage>
</organism>
<evidence type="ECO:0000256" key="12">
    <source>
        <dbReference type="SAM" id="Phobius"/>
    </source>
</evidence>
<keyword evidence="15" id="KW-1185">Reference proteome</keyword>
<evidence type="ECO:0000256" key="8">
    <source>
        <dbReference type="ARBA" id="ARBA00022679"/>
    </source>
</evidence>
<dbReference type="InterPro" id="IPR050321">
    <property type="entry name" value="Glycosyltr_2/OpgH_subfam"/>
</dbReference>
<evidence type="ECO:0000313" key="14">
    <source>
        <dbReference type="EMBL" id="MCW8085702.1"/>
    </source>
</evidence>
<dbReference type="PANTHER" id="PTHR43867">
    <property type="entry name" value="CELLULOSE SYNTHASE CATALYTIC SUBUNIT A [UDP-FORMING]"/>
    <property type="match status" value="1"/>
</dbReference>
<keyword evidence="7 14" id="KW-0328">Glycosyltransferase</keyword>
<sequence length="524" mass="57205">MPHDLSSLPAPSADRTLRRLLFLGLVVALAAGLFLLMLAVLAPGGWSGWEVLILVCYSLNLPWLALAGATGLTGLAARPEPDPAISPIAPPPTLLAICVRDEEVSTLLPPLTALWRGLDVPATIALLSDTTDPQRGAAEEEVVRAFAATLPPGALRYRRRADNAGWKAGNLMEFLDRHADGHEFLLLLDADSVMDPALVARMVRCMHAQPTLALLQATIAGHEARTRFAHWFGLGHAPGARIWASGQAWWQGPQGAFWGHNALLRIAPFRLHARLGALPDGTAILSHDFVEAARLHRAGWEVRVLPVDDGSWERHPPDLPAFLDRDRRWAAGNMQYRFLLRDPHLSRLGRFQMVQAMAHYLLAPLWFLLLPLAVLNAATGGAEGTPRVLLLVWLALSYAALHLPRLLGHAREAWRRGGPALREAATESLFLLLLEGAMAFDKTLTVVAHALGRRRPGWPAQRREGGHVPWGEALRRLWPHSVFGLAFLAALLAWGTPFATLVALPALAGLVLAVPFCVLSARRR</sequence>
<feature type="transmembrane region" description="Helical" evidence="12">
    <location>
        <begin position="20"/>
        <end position="42"/>
    </location>
</feature>
<keyword evidence="6" id="KW-0997">Cell inner membrane</keyword>
<keyword evidence="11 12" id="KW-0472">Membrane</keyword>
<dbReference type="InterPro" id="IPR001173">
    <property type="entry name" value="Glyco_trans_2-like"/>
</dbReference>
<feature type="transmembrane region" description="Helical" evidence="12">
    <location>
        <begin position="501"/>
        <end position="521"/>
    </location>
</feature>
<comment type="subcellular location">
    <subcellularLocation>
        <location evidence="1">Cell inner membrane</location>
        <topology evidence="1">Multi-pass membrane protein</topology>
    </subcellularLocation>
</comment>
<evidence type="ECO:0000256" key="5">
    <source>
        <dbReference type="ARBA" id="ARBA00022475"/>
    </source>
</evidence>
<accession>A0ABT3NU62</accession>
<dbReference type="Gene3D" id="3.90.550.10">
    <property type="entry name" value="Spore Coat Polysaccharide Biosynthesis Protein SpsA, Chain A"/>
    <property type="match status" value="1"/>
</dbReference>
<reference evidence="14 15" key="1">
    <citation type="submission" date="2022-10" db="EMBL/GenBank/DDBJ databases">
        <title>Roseococcus glaciei nov., sp. nov., isolated from glacier.</title>
        <authorList>
            <person name="Liu Q."/>
            <person name="Xin Y.-H."/>
        </authorList>
    </citation>
    <scope>NUCLEOTIDE SEQUENCE [LARGE SCALE GENOMIC DNA]</scope>
    <source>
        <strain evidence="14 15">MDT2-1-1</strain>
    </source>
</reference>
<feature type="transmembrane region" description="Helical" evidence="12">
    <location>
        <begin position="388"/>
        <end position="407"/>
    </location>
</feature>
<keyword evidence="8 14" id="KW-0808">Transferase</keyword>
<gene>
    <name evidence="14" type="ORF">OF850_08700</name>
</gene>
<name>A0ABT3NU62_9PROT</name>
<evidence type="ECO:0000256" key="6">
    <source>
        <dbReference type="ARBA" id="ARBA00022519"/>
    </source>
</evidence>
<evidence type="ECO:0000256" key="10">
    <source>
        <dbReference type="ARBA" id="ARBA00022989"/>
    </source>
</evidence>
<evidence type="ECO:0000313" key="15">
    <source>
        <dbReference type="Proteomes" id="UP001526430"/>
    </source>
</evidence>
<dbReference type="GO" id="GO:0016757">
    <property type="term" value="F:glycosyltransferase activity"/>
    <property type="evidence" value="ECO:0007669"/>
    <property type="project" value="UniProtKB-KW"/>
</dbReference>
<protein>
    <recommendedName>
        <fullName evidence="4">Glucans biosynthesis glucosyltransferase H</fullName>
    </recommendedName>
</protein>
<proteinExistence type="inferred from homology"/>
<dbReference type="PANTHER" id="PTHR43867:SF5">
    <property type="entry name" value="GLUCANS BIOSYNTHESIS GLUCOSYLTRANSFERASE H"/>
    <property type="match status" value="1"/>
</dbReference>
<evidence type="ECO:0000256" key="7">
    <source>
        <dbReference type="ARBA" id="ARBA00022676"/>
    </source>
</evidence>
<evidence type="ECO:0000259" key="13">
    <source>
        <dbReference type="Pfam" id="PF13632"/>
    </source>
</evidence>
<dbReference type="InterPro" id="IPR029044">
    <property type="entry name" value="Nucleotide-diphossugar_trans"/>
</dbReference>
<feature type="transmembrane region" description="Helical" evidence="12">
    <location>
        <begin position="360"/>
        <end position="382"/>
    </location>
</feature>
<dbReference type="EMBL" id="JAPFQI010000004">
    <property type="protein sequence ID" value="MCW8085702.1"/>
    <property type="molecule type" value="Genomic_DNA"/>
</dbReference>
<evidence type="ECO:0000256" key="4">
    <source>
        <dbReference type="ARBA" id="ARBA00020585"/>
    </source>
</evidence>
<evidence type="ECO:0000256" key="3">
    <source>
        <dbReference type="ARBA" id="ARBA00009337"/>
    </source>
</evidence>
<feature type="domain" description="Glycosyltransferase 2-like" evidence="13">
    <location>
        <begin position="185"/>
        <end position="399"/>
    </location>
</feature>
<evidence type="ECO:0000256" key="2">
    <source>
        <dbReference type="ARBA" id="ARBA00005001"/>
    </source>
</evidence>
<feature type="transmembrane region" description="Helical" evidence="12">
    <location>
        <begin position="48"/>
        <end position="69"/>
    </location>
</feature>
<dbReference type="SUPFAM" id="SSF53448">
    <property type="entry name" value="Nucleotide-diphospho-sugar transferases"/>
    <property type="match status" value="1"/>
</dbReference>
<evidence type="ECO:0000256" key="11">
    <source>
        <dbReference type="ARBA" id="ARBA00023136"/>
    </source>
</evidence>
<comment type="pathway">
    <text evidence="2">Glycan metabolism; osmoregulated periplasmic glucan (OPG) biosynthesis.</text>
</comment>